<dbReference type="Pfam" id="PF01343">
    <property type="entry name" value="Peptidase_S49"/>
    <property type="match status" value="1"/>
</dbReference>
<dbReference type="GO" id="GO:0006508">
    <property type="term" value="P:proteolysis"/>
    <property type="evidence" value="ECO:0007669"/>
    <property type="project" value="UniProtKB-KW"/>
</dbReference>
<dbReference type="InterPro" id="IPR004635">
    <property type="entry name" value="Pept_S49_SppA"/>
</dbReference>
<accession>A0A845B9Z6</accession>
<keyword evidence="5" id="KW-1133">Transmembrane helix</keyword>
<evidence type="ECO:0000256" key="2">
    <source>
        <dbReference type="ARBA" id="ARBA00022670"/>
    </source>
</evidence>
<keyword evidence="5" id="KW-0472">Membrane</keyword>
<keyword evidence="8" id="KW-1185">Reference proteome</keyword>
<evidence type="ECO:0000313" key="7">
    <source>
        <dbReference type="EMBL" id="MXP62916.1"/>
    </source>
</evidence>
<dbReference type="Gene3D" id="3.90.226.10">
    <property type="entry name" value="2-enoyl-CoA Hydratase, Chain A, domain 1"/>
    <property type="match status" value="1"/>
</dbReference>
<feature type="transmembrane region" description="Helical" evidence="5">
    <location>
        <begin position="21"/>
        <end position="40"/>
    </location>
</feature>
<dbReference type="InterPro" id="IPR047272">
    <property type="entry name" value="S49_SppA_C"/>
</dbReference>
<dbReference type="SUPFAM" id="SSF52096">
    <property type="entry name" value="ClpP/crotonase"/>
    <property type="match status" value="1"/>
</dbReference>
<keyword evidence="5" id="KW-0812">Transmembrane</keyword>
<dbReference type="InterPro" id="IPR002142">
    <property type="entry name" value="Peptidase_S49"/>
</dbReference>
<organism evidence="7 8">
    <name type="scientific">Teichococcus coralli</name>
    <dbReference type="NCBI Taxonomy" id="2545983"/>
    <lineage>
        <taxon>Bacteria</taxon>
        <taxon>Pseudomonadati</taxon>
        <taxon>Pseudomonadota</taxon>
        <taxon>Alphaproteobacteria</taxon>
        <taxon>Acetobacterales</taxon>
        <taxon>Roseomonadaceae</taxon>
        <taxon>Roseomonas</taxon>
    </lineage>
</organism>
<keyword evidence="3" id="KW-0378">Hydrolase</keyword>
<evidence type="ECO:0000256" key="4">
    <source>
        <dbReference type="ARBA" id="ARBA00022825"/>
    </source>
</evidence>
<gene>
    <name evidence="7" type="primary">sppA</name>
    <name evidence="7" type="ORF">E0493_06065</name>
</gene>
<dbReference type="InterPro" id="IPR029045">
    <property type="entry name" value="ClpP/crotonase-like_dom_sf"/>
</dbReference>
<dbReference type="GO" id="GO:0008236">
    <property type="term" value="F:serine-type peptidase activity"/>
    <property type="evidence" value="ECO:0007669"/>
    <property type="project" value="UniProtKB-KW"/>
</dbReference>
<evidence type="ECO:0000256" key="5">
    <source>
        <dbReference type="SAM" id="Phobius"/>
    </source>
</evidence>
<evidence type="ECO:0000256" key="1">
    <source>
        <dbReference type="ARBA" id="ARBA00008683"/>
    </source>
</evidence>
<keyword evidence="4" id="KW-0720">Serine protease</keyword>
<reference evidence="7 8" key="1">
    <citation type="submission" date="2019-03" db="EMBL/GenBank/DDBJ databases">
        <title>Roseomonas sp. a novel Roseomonas species isolated from Sea whip Gorgonian.</title>
        <authorList>
            <person name="Li F."/>
            <person name="Pan X."/>
            <person name="Huang S."/>
            <person name="Li Z."/>
            <person name="Meng B."/>
        </authorList>
    </citation>
    <scope>NUCLEOTIDE SEQUENCE [LARGE SCALE GENOMIC DNA]</scope>
    <source>
        <strain evidence="7 8">M0104</strain>
    </source>
</reference>
<feature type="domain" description="Peptidase S49" evidence="6">
    <location>
        <begin position="105"/>
        <end position="250"/>
    </location>
</feature>
<evidence type="ECO:0000256" key="3">
    <source>
        <dbReference type="ARBA" id="ARBA00022801"/>
    </source>
</evidence>
<dbReference type="AlphaFoldDB" id="A0A845B9Z6"/>
<sequence>MSAPLEHDLLVDRRRLKRRLLGWRVAAVMLAAAALFALFGTKLETTRAHLLRFSVEGAIGDDHRITEAIARAARDPAVRGMILSIDSPGGTVAGGEGLHAALTRFRARKPLVAVMRGTAASAAYMIALPAERIFARESTVTGSIGVILQSFDVSELLTMLGVQAEMLTSGPLKGVPSPFRPLAPEGQAVLEAVLRDLHGQFVGMVAAGRKLPREQVEALADGRIYTGRQALDLKLVDAIGGEPEARAWLAGTHDIPADLRVRDLDPRDAVERALGFSVHALTKSLISEWLAIDGPQAVWQLPR</sequence>
<proteinExistence type="inferred from homology"/>
<dbReference type="Proteomes" id="UP000460715">
    <property type="component" value="Unassembled WGS sequence"/>
</dbReference>
<dbReference type="EMBL" id="SNVJ01000004">
    <property type="protein sequence ID" value="MXP62916.1"/>
    <property type="molecule type" value="Genomic_DNA"/>
</dbReference>
<comment type="caution">
    <text evidence="7">The sequence shown here is derived from an EMBL/GenBank/DDBJ whole genome shotgun (WGS) entry which is preliminary data.</text>
</comment>
<dbReference type="CDD" id="cd07023">
    <property type="entry name" value="S49_Sppa_N_C"/>
    <property type="match status" value="1"/>
</dbReference>
<dbReference type="OrthoDB" id="9764363at2"/>
<protein>
    <submittedName>
        <fullName evidence="7">Signal peptide peptidase SppA</fullName>
    </submittedName>
</protein>
<dbReference type="PANTHER" id="PTHR42987:SF6">
    <property type="entry name" value="PROTEINASE IV"/>
    <property type="match status" value="1"/>
</dbReference>
<keyword evidence="2" id="KW-0645">Protease</keyword>
<name>A0A845B9Z6_9PROT</name>
<comment type="similarity">
    <text evidence="1">Belongs to the peptidase S49 family.</text>
</comment>
<evidence type="ECO:0000259" key="6">
    <source>
        <dbReference type="Pfam" id="PF01343"/>
    </source>
</evidence>
<dbReference type="NCBIfam" id="TIGR00706">
    <property type="entry name" value="SppA_dom"/>
    <property type="match status" value="1"/>
</dbReference>
<dbReference type="RefSeq" id="WP_160936043.1">
    <property type="nucleotide sequence ID" value="NZ_SNVJ01000004.1"/>
</dbReference>
<dbReference type="Gene3D" id="6.20.330.10">
    <property type="match status" value="1"/>
</dbReference>
<dbReference type="PANTHER" id="PTHR42987">
    <property type="entry name" value="PEPTIDASE S49"/>
    <property type="match status" value="1"/>
</dbReference>
<evidence type="ECO:0000313" key="8">
    <source>
        <dbReference type="Proteomes" id="UP000460715"/>
    </source>
</evidence>